<protein>
    <submittedName>
        <fullName evidence="1">Uncharacterized protein</fullName>
    </submittedName>
</protein>
<sequence length="21" mass="2558">TSFGVWLNFEERSITERLNCR</sequence>
<dbReference type="EMBL" id="CAJVCH010039843">
    <property type="protein sequence ID" value="CAG7716616.1"/>
    <property type="molecule type" value="Genomic_DNA"/>
</dbReference>
<dbReference type="AlphaFoldDB" id="A0A8J2J9Y3"/>
<proteinExistence type="predicted"/>
<keyword evidence="2" id="KW-1185">Reference proteome</keyword>
<dbReference type="Proteomes" id="UP000708208">
    <property type="component" value="Unassembled WGS sequence"/>
</dbReference>
<evidence type="ECO:0000313" key="1">
    <source>
        <dbReference type="EMBL" id="CAG7716616.1"/>
    </source>
</evidence>
<reference evidence="1" key="1">
    <citation type="submission" date="2021-06" db="EMBL/GenBank/DDBJ databases">
        <authorList>
            <person name="Hodson N. C."/>
            <person name="Mongue J. A."/>
            <person name="Jaron S. K."/>
        </authorList>
    </citation>
    <scope>NUCLEOTIDE SEQUENCE</scope>
</reference>
<accession>A0A8J2J9Y3</accession>
<name>A0A8J2J9Y3_9HEXA</name>
<feature type="non-terminal residue" evidence="1">
    <location>
        <position position="21"/>
    </location>
</feature>
<organism evidence="1 2">
    <name type="scientific">Allacma fusca</name>
    <dbReference type="NCBI Taxonomy" id="39272"/>
    <lineage>
        <taxon>Eukaryota</taxon>
        <taxon>Metazoa</taxon>
        <taxon>Ecdysozoa</taxon>
        <taxon>Arthropoda</taxon>
        <taxon>Hexapoda</taxon>
        <taxon>Collembola</taxon>
        <taxon>Symphypleona</taxon>
        <taxon>Sminthuridae</taxon>
        <taxon>Allacma</taxon>
    </lineage>
</organism>
<gene>
    <name evidence="1" type="ORF">AFUS01_LOCUS6115</name>
</gene>
<evidence type="ECO:0000313" key="2">
    <source>
        <dbReference type="Proteomes" id="UP000708208"/>
    </source>
</evidence>
<comment type="caution">
    <text evidence="1">The sequence shown here is derived from an EMBL/GenBank/DDBJ whole genome shotgun (WGS) entry which is preliminary data.</text>
</comment>